<evidence type="ECO:0000256" key="1">
    <source>
        <dbReference type="ARBA" id="ARBA00023125"/>
    </source>
</evidence>
<evidence type="ECO:0000256" key="3">
    <source>
        <dbReference type="SAM" id="MobiDB-lite"/>
    </source>
</evidence>
<dbReference type="SUPFAM" id="SSF46894">
    <property type="entry name" value="C-terminal effector domain of the bipartite response regulators"/>
    <property type="match status" value="1"/>
</dbReference>
<feature type="compositionally biased region" description="Low complexity" evidence="3">
    <location>
        <begin position="127"/>
        <end position="159"/>
    </location>
</feature>
<feature type="DNA-binding region" description="OmpR/PhoB-type" evidence="2">
    <location>
        <begin position="3"/>
        <end position="101"/>
    </location>
</feature>
<reference evidence="6" key="1">
    <citation type="journal article" date="2019" name="Int. J. Syst. Evol. Microbiol.">
        <title>The Global Catalogue of Microorganisms (GCM) 10K type strain sequencing project: providing services to taxonomists for standard genome sequencing and annotation.</title>
        <authorList>
            <consortium name="The Broad Institute Genomics Platform"/>
            <consortium name="The Broad Institute Genome Sequencing Center for Infectious Disease"/>
            <person name="Wu L."/>
            <person name="Ma J."/>
        </authorList>
    </citation>
    <scope>NUCLEOTIDE SEQUENCE [LARGE SCALE GENOMIC DNA]</scope>
    <source>
        <strain evidence="6">CCUG 30340</strain>
    </source>
</reference>
<feature type="domain" description="OmpR/PhoB-type" evidence="4">
    <location>
        <begin position="3"/>
        <end position="101"/>
    </location>
</feature>
<feature type="compositionally biased region" description="Low complexity" evidence="3">
    <location>
        <begin position="108"/>
        <end position="119"/>
    </location>
</feature>
<dbReference type="InterPro" id="IPR016032">
    <property type="entry name" value="Sig_transdc_resp-reg_C-effctor"/>
</dbReference>
<keyword evidence="1 2" id="KW-0238">DNA-binding</keyword>
<feature type="region of interest" description="Disordered" evidence="3">
    <location>
        <begin position="107"/>
        <end position="159"/>
    </location>
</feature>
<dbReference type="Gene3D" id="1.25.40.10">
    <property type="entry name" value="Tetratricopeptide repeat domain"/>
    <property type="match status" value="2"/>
</dbReference>
<dbReference type="CDD" id="cd00383">
    <property type="entry name" value="trans_reg_C"/>
    <property type="match status" value="1"/>
</dbReference>
<comment type="caution">
    <text evidence="5">The sequence shown here is derived from an EMBL/GenBank/DDBJ whole genome shotgun (WGS) entry which is preliminary data.</text>
</comment>
<accession>A0ABV9R0S8</accession>
<gene>
    <name evidence="5" type="ORF">ACFO6Q_13655</name>
</gene>
<dbReference type="PROSITE" id="PS51755">
    <property type="entry name" value="OMPR_PHOB"/>
    <property type="match status" value="1"/>
</dbReference>
<protein>
    <submittedName>
        <fullName evidence="5">Winged helix-turn-helix domain-containing protein</fullName>
    </submittedName>
</protein>
<evidence type="ECO:0000256" key="2">
    <source>
        <dbReference type="PROSITE-ProRule" id="PRU01091"/>
    </source>
</evidence>
<dbReference type="Gene3D" id="1.10.10.10">
    <property type="entry name" value="Winged helix-like DNA-binding domain superfamily/Winged helix DNA-binding domain"/>
    <property type="match status" value="1"/>
</dbReference>
<dbReference type="Proteomes" id="UP001595886">
    <property type="component" value="Unassembled WGS sequence"/>
</dbReference>
<evidence type="ECO:0000313" key="6">
    <source>
        <dbReference type="Proteomes" id="UP001595886"/>
    </source>
</evidence>
<evidence type="ECO:0000259" key="4">
    <source>
        <dbReference type="PROSITE" id="PS51755"/>
    </source>
</evidence>
<dbReference type="InterPro" id="IPR036388">
    <property type="entry name" value="WH-like_DNA-bd_sf"/>
</dbReference>
<name>A0ABV9R0S8_9GAMM</name>
<dbReference type="SMART" id="SM00862">
    <property type="entry name" value="Trans_reg_C"/>
    <property type="match status" value="1"/>
</dbReference>
<sequence>MNPTEYRFGDYRLLPAARELWQDGRMLSVTRLAFDCIAYLVEHRHRAVGRDELVAALWGRVDVAEARVSELVLRARRTVGDDGQRQSAIRTVPGFGYRWVAETEAVTPAESGEAPAADALADDASAEGEANGAASGGADATPPSGARSGPPAAATVPPGTRRIRMAARLAVAALLAAAVLAYALRERTQTATVAAATDPAAVAVMPLAVDAPRDAGWVRLGAMDLIAERLRSAGLAVPPSENVLLALRGADAAVEPPERDELARRLGVGTRVEGKASRTPSNWKIELDASVGGVLHHVEAEHADVIEAARRSADLLLAALGRSIPADSHESVATEERLQQAQAALLANELDTARAILEAIAEPERNSPQVAYRLAQVDFRGGRLDEAEARLSRLLDDPAVRADPLLQARAQTVRGKVAFRRADFEAAERDLDAALDRLDGREAVRETADALATRGASRVGLHRFDGAAADLGRARSLFQEAGDRIGIAQADTNLGLLEAERGRPERALSYLLGAAEQFEAAGAIERVLAVRTSTFDVQVMLLRWADALATSERQWQMRDHAADPGLAFLIGVDRARALTGLGRYREARALLADLQPRAAGMRATVSRYLHAAEAELAWREGRMGDAVATADRTLAQWPDDGDGQRARIVLVRQRALIADRGARADLAAEPSAAADGTREGSAMLAVAAAERDLHLQRHDAAERAYRTALEAAEAAGAPIEIAGVATSYAAWLIAAGRLDEASALAGRVAAWAGRDFDCALLQVSVYRARGHRQAWVDALRQARALAGERTIPAGLSSPPA</sequence>
<dbReference type="InterPro" id="IPR011990">
    <property type="entry name" value="TPR-like_helical_dom_sf"/>
</dbReference>
<dbReference type="Pfam" id="PF00486">
    <property type="entry name" value="Trans_reg_C"/>
    <property type="match status" value="1"/>
</dbReference>
<proteinExistence type="predicted"/>
<evidence type="ECO:0000313" key="5">
    <source>
        <dbReference type="EMBL" id="MFC4821374.1"/>
    </source>
</evidence>
<dbReference type="InterPro" id="IPR001867">
    <property type="entry name" value="OmpR/PhoB-type_DNA-bd"/>
</dbReference>
<keyword evidence="6" id="KW-1185">Reference proteome</keyword>
<dbReference type="SUPFAM" id="SSF48452">
    <property type="entry name" value="TPR-like"/>
    <property type="match status" value="2"/>
</dbReference>
<dbReference type="RefSeq" id="WP_380021657.1">
    <property type="nucleotide sequence ID" value="NZ_JBHSHD010000010.1"/>
</dbReference>
<dbReference type="EMBL" id="JBHSHD010000010">
    <property type="protein sequence ID" value="MFC4821374.1"/>
    <property type="molecule type" value="Genomic_DNA"/>
</dbReference>
<organism evidence="5 6">
    <name type="scientific">Dokdonella ginsengisoli</name>
    <dbReference type="NCBI Taxonomy" id="363846"/>
    <lineage>
        <taxon>Bacteria</taxon>
        <taxon>Pseudomonadati</taxon>
        <taxon>Pseudomonadota</taxon>
        <taxon>Gammaproteobacteria</taxon>
        <taxon>Lysobacterales</taxon>
        <taxon>Rhodanobacteraceae</taxon>
        <taxon>Dokdonella</taxon>
    </lineage>
</organism>
<dbReference type="Pfam" id="PF14559">
    <property type="entry name" value="TPR_19"/>
    <property type="match status" value="1"/>
</dbReference>